<dbReference type="InterPro" id="IPR047687">
    <property type="entry name" value="OMA_tautomer-like"/>
</dbReference>
<feature type="region of interest" description="Disordered" evidence="3">
    <location>
        <begin position="388"/>
        <end position="413"/>
    </location>
</feature>
<dbReference type="GO" id="GO:0016853">
    <property type="term" value="F:isomerase activity"/>
    <property type="evidence" value="ECO:0007669"/>
    <property type="project" value="UniProtKB-KW"/>
</dbReference>
<protein>
    <recommendedName>
        <fullName evidence="6">4-oxalomesaconate tautomerase</fullName>
    </recommendedName>
</protein>
<evidence type="ECO:0000313" key="4">
    <source>
        <dbReference type="EMBL" id="SEL29582.1"/>
    </source>
</evidence>
<evidence type="ECO:0000313" key="5">
    <source>
        <dbReference type="Proteomes" id="UP000199664"/>
    </source>
</evidence>
<dbReference type="NCBIfam" id="NF033377">
    <property type="entry name" value="OMA_tautomer"/>
    <property type="match status" value="1"/>
</dbReference>
<evidence type="ECO:0000256" key="3">
    <source>
        <dbReference type="SAM" id="MobiDB-lite"/>
    </source>
</evidence>
<comment type="similarity">
    <text evidence="1">Belongs to the PrpF family.</text>
</comment>
<evidence type="ECO:0000256" key="1">
    <source>
        <dbReference type="ARBA" id="ARBA00007673"/>
    </source>
</evidence>
<dbReference type="Pfam" id="PF04303">
    <property type="entry name" value="PrpF"/>
    <property type="match status" value="1"/>
</dbReference>
<keyword evidence="5" id="KW-1185">Reference proteome</keyword>
<evidence type="ECO:0000256" key="2">
    <source>
        <dbReference type="ARBA" id="ARBA00023235"/>
    </source>
</evidence>
<keyword evidence="2" id="KW-0413">Isomerase</keyword>
<organism evidence="4 5">
    <name type="scientific">Bosea lupini</name>
    <dbReference type="NCBI Taxonomy" id="1036779"/>
    <lineage>
        <taxon>Bacteria</taxon>
        <taxon>Pseudomonadati</taxon>
        <taxon>Pseudomonadota</taxon>
        <taxon>Alphaproteobacteria</taxon>
        <taxon>Hyphomicrobiales</taxon>
        <taxon>Boseaceae</taxon>
        <taxon>Bosea</taxon>
    </lineage>
</organism>
<name>A0A1H7P1A5_9HYPH</name>
<dbReference type="AlphaFoldDB" id="A0A1H7P1A5"/>
<proteinExistence type="inferred from homology"/>
<dbReference type="Gene3D" id="3.10.310.10">
    <property type="entry name" value="Diaminopimelate Epimerase, Chain A, domain 1"/>
    <property type="match status" value="2"/>
</dbReference>
<dbReference type="SUPFAM" id="SSF54506">
    <property type="entry name" value="Diaminopimelate epimerase-like"/>
    <property type="match status" value="2"/>
</dbReference>
<dbReference type="PANTHER" id="PTHR43709:SF3">
    <property type="entry name" value="ISOMERASE YBHH-RELATED"/>
    <property type="match status" value="1"/>
</dbReference>
<accession>A0A1H7P1A5</accession>
<gene>
    <name evidence="4" type="ORF">SAMN04515666_103335</name>
</gene>
<evidence type="ECO:0008006" key="6">
    <source>
        <dbReference type="Google" id="ProtNLM"/>
    </source>
</evidence>
<dbReference type="InterPro" id="IPR007400">
    <property type="entry name" value="PrpF-like"/>
</dbReference>
<dbReference type="EMBL" id="FOAN01000003">
    <property type="protein sequence ID" value="SEL29582.1"/>
    <property type="molecule type" value="Genomic_DNA"/>
</dbReference>
<sequence length="413" mass="42670">MRREGIANRRVTPLSAPFQLPHPQALRIPCVLMRGGTSRGPFFLERDLPSDPAARDRVLLAAMGSPHMLQLDGLGGGNSLTSKVAIVSRSSRPDADVDYLFAQVAVERAHVDLSPNCGNMLSAVGPFAIEAGLVPALDGETIVRIHNRNTGALIEAAVQTPGGVVAYDGATAIDGVAGTAAPIKLGFLEAVGSKTGALLPTGCAREEIDGVPVTLVDYATPMLLLRASDLGLAGDETPAELDANAALLARLEGLRREAGRRMGLGDVAGRVIPKVGVLSPARRGGSLTSRYFTPDRCHRSHAVTGALCVAAASRIAGSVAAEMLSPGIGSLIAVEHPSGAIQVDLALDAAGQVARASLVRTARRIFEGNVIVPASAILALAERAETGGELTHDDHAPPSLQPDHGRSGQHLPA</sequence>
<reference evidence="5" key="1">
    <citation type="submission" date="2016-10" db="EMBL/GenBank/DDBJ databases">
        <authorList>
            <person name="Varghese N."/>
            <person name="Submissions S."/>
        </authorList>
    </citation>
    <scope>NUCLEOTIDE SEQUENCE [LARGE SCALE GENOMIC DNA]</scope>
    <source>
        <strain evidence="5">LMG 26383,CCUG 61248,R- 45681</strain>
    </source>
</reference>
<dbReference type="PANTHER" id="PTHR43709">
    <property type="entry name" value="ACONITATE ISOMERASE-RELATED"/>
    <property type="match status" value="1"/>
</dbReference>
<dbReference type="STRING" id="1036779.SAMN04515666_103335"/>
<dbReference type="Proteomes" id="UP000199664">
    <property type="component" value="Unassembled WGS sequence"/>
</dbReference>